<organism evidence="1 2">
    <name type="scientific">Escherichia coli</name>
    <dbReference type="NCBI Taxonomy" id="562"/>
    <lineage>
        <taxon>Bacteria</taxon>
        <taxon>Pseudomonadati</taxon>
        <taxon>Pseudomonadota</taxon>
        <taxon>Gammaproteobacteria</taxon>
        <taxon>Enterobacterales</taxon>
        <taxon>Enterobacteriaceae</taxon>
        <taxon>Escherichia</taxon>
    </lineage>
</organism>
<protein>
    <submittedName>
        <fullName evidence="1">Uncharacterized protein</fullName>
    </submittedName>
</protein>
<accession>A0A376KJB7</accession>
<sequence length="32" mass="3658">MEDNVELLIFISEIAGESAFFARSQATIRVHY</sequence>
<name>A0A376KJB7_ECOLX</name>
<gene>
    <name evidence="1" type="ORF">NCTC10764_06323</name>
</gene>
<dbReference type="EMBL" id="UFZL01000005">
    <property type="protein sequence ID" value="STE82246.1"/>
    <property type="molecule type" value="Genomic_DNA"/>
</dbReference>
<dbReference type="Proteomes" id="UP000255201">
    <property type="component" value="Unassembled WGS sequence"/>
</dbReference>
<evidence type="ECO:0000313" key="1">
    <source>
        <dbReference type="EMBL" id="STE82246.1"/>
    </source>
</evidence>
<evidence type="ECO:0000313" key="2">
    <source>
        <dbReference type="Proteomes" id="UP000255201"/>
    </source>
</evidence>
<dbReference type="AlphaFoldDB" id="A0A376KJB7"/>
<proteinExistence type="predicted"/>
<reference evidence="1 2" key="1">
    <citation type="submission" date="2018-06" db="EMBL/GenBank/DDBJ databases">
        <authorList>
            <consortium name="Pathogen Informatics"/>
            <person name="Doyle S."/>
        </authorList>
    </citation>
    <scope>NUCLEOTIDE SEQUENCE [LARGE SCALE GENOMIC DNA]</scope>
    <source>
        <strain evidence="1 2">NCTC10764</strain>
    </source>
</reference>